<name>A0AAE0J141_9PEZI</name>
<dbReference type="EMBL" id="JAUEPP010000009">
    <property type="protein sequence ID" value="KAK3334988.1"/>
    <property type="molecule type" value="Genomic_DNA"/>
</dbReference>
<keyword evidence="2" id="KW-0472">Membrane</keyword>
<feature type="region of interest" description="Disordered" evidence="1">
    <location>
        <begin position="64"/>
        <end position="90"/>
    </location>
</feature>
<evidence type="ECO:0000313" key="4">
    <source>
        <dbReference type="Proteomes" id="UP001278500"/>
    </source>
</evidence>
<proteinExistence type="predicted"/>
<dbReference type="RefSeq" id="XP_062677154.1">
    <property type="nucleotide sequence ID" value="XM_062825806.1"/>
</dbReference>
<organism evidence="3 4">
    <name type="scientific">Neurospora tetraspora</name>
    <dbReference type="NCBI Taxonomy" id="94610"/>
    <lineage>
        <taxon>Eukaryota</taxon>
        <taxon>Fungi</taxon>
        <taxon>Dikarya</taxon>
        <taxon>Ascomycota</taxon>
        <taxon>Pezizomycotina</taxon>
        <taxon>Sordariomycetes</taxon>
        <taxon>Sordariomycetidae</taxon>
        <taxon>Sordariales</taxon>
        <taxon>Sordariaceae</taxon>
        <taxon>Neurospora</taxon>
    </lineage>
</organism>
<evidence type="ECO:0000256" key="2">
    <source>
        <dbReference type="SAM" id="Phobius"/>
    </source>
</evidence>
<gene>
    <name evidence="3" type="ORF">B0H65DRAFT_446672</name>
</gene>
<dbReference type="Proteomes" id="UP001278500">
    <property type="component" value="Unassembled WGS sequence"/>
</dbReference>
<comment type="caution">
    <text evidence="3">The sequence shown here is derived from an EMBL/GenBank/DDBJ whole genome shotgun (WGS) entry which is preliminary data.</text>
</comment>
<reference evidence="3" key="2">
    <citation type="submission" date="2023-06" db="EMBL/GenBank/DDBJ databases">
        <authorList>
            <consortium name="Lawrence Berkeley National Laboratory"/>
            <person name="Haridas S."/>
            <person name="Hensen N."/>
            <person name="Bonometti L."/>
            <person name="Westerberg I."/>
            <person name="Brannstrom I.O."/>
            <person name="Guillou S."/>
            <person name="Cros-Aarteil S."/>
            <person name="Calhoun S."/>
            <person name="Kuo A."/>
            <person name="Mondo S."/>
            <person name="Pangilinan J."/>
            <person name="Riley R."/>
            <person name="Labutti K."/>
            <person name="Andreopoulos B."/>
            <person name="Lipzen A."/>
            <person name="Chen C."/>
            <person name="Yanf M."/>
            <person name="Daum C."/>
            <person name="Ng V."/>
            <person name="Clum A."/>
            <person name="Steindorff A."/>
            <person name="Ohm R."/>
            <person name="Martin F."/>
            <person name="Silar P."/>
            <person name="Natvig D."/>
            <person name="Lalanne C."/>
            <person name="Gautier V."/>
            <person name="Ament-Velasquez S.L."/>
            <person name="Kruys A."/>
            <person name="Hutchinson M.I."/>
            <person name="Powell A.J."/>
            <person name="Barry K."/>
            <person name="Miller A.N."/>
            <person name="Grigoriev I.V."/>
            <person name="Debuchy R."/>
            <person name="Gladieux P."/>
            <person name="Thoren M.H."/>
            <person name="Johannesson H."/>
        </authorList>
    </citation>
    <scope>NUCLEOTIDE SEQUENCE</scope>
    <source>
        <strain evidence="3">CBS 560.94</strain>
    </source>
</reference>
<feature type="transmembrane region" description="Helical" evidence="2">
    <location>
        <begin position="13"/>
        <end position="33"/>
    </location>
</feature>
<sequence>MGSNNTSIIEKKVIPYTLISIFEIILGYLPKIAKRLRSRPKKNTAVAILIEYAVLPALKKAKKTKKIKKDEPPAHKKATAIRSPTPEPARDTIQDSLELMYIDLYRDFYRV</sequence>
<accession>A0AAE0J141</accession>
<dbReference type="GeneID" id="87862960"/>
<evidence type="ECO:0000256" key="1">
    <source>
        <dbReference type="SAM" id="MobiDB-lite"/>
    </source>
</evidence>
<keyword evidence="4" id="KW-1185">Reference proteome</keyword>
<keyword evidence="2" id="KW-0812">Transmembrane</keyword>
<dbReference type="AlphaFoldDB" id="A0AAE0J141"/>
<protein>
    <submittedName>
        <fullName evidence="3">Uncharacterized protein</fullName>
    </submittedName>
</protein>
<reference evidence="3" key="1">
    <citation type="journal article" date="2023" name="Mol. Phylogenet. Evol.">
        <title>Genome-scale phylogeny and comparative genomics of the fungal order Sordariales.</title>
        <authorList>
            <person name="Hensen N."/>
            <person name="Bonometti L."/>
            <person name="Westerberg I."/>
            <person name="Brannstrom I.O."/>
            <person name="Guillou S."/>
            <person name="Cros-Aarteil S."/>
            <person name="Calhoun S."/>
            <person name="Haridas S."/>
            <person name="Kuo A."/>
            <person name="Mondo S."/>
            <person name="Pangilinan J."/>
            <person name="Riley R."/>
            <person name="LaButti K."/>
            <person name="Andreopoulos B."/>
            <person name="Lipzen A."/>
            <person name="Chen C."/>
            <person name="Yan M."/>
            <person name="Daum C."/>
            <person name="Ng V."/>
            <person name="Clum A."/>
            <person name="Steindorff A."/>
            <person name="Ohm R.A."/>
            <person name="Martin F."/>
            <person name="Silar P."/>
            <person name="Natvig D.O."/>
            <person name="Lalanne C."/>
            <person name="Gautier V."/>
            <person name="Ament-Velasquez S.L."/>
            <person name="Kruys A."/>
            <person name="Hutchinson M.I."/>
            <person name="Powell A.J."/>
            <person name="Barry K."/>
            <person name="Miller A.N."/>
            <person name="Grigoriev I.V."/>
            <person name="Debuchy R."/>
            <person name="Gladieux P."/>
            <person name="Hiltunen Thoren M."/>
            <person name="Johannesson H."/>
        </authorList>
    </citation>
    <scope>NUCLEOTIDE SEQUENCE</scope>
    <source>
        <strain evidence="3">CBS 560.94</strain>
    </source>
</reference>
<evidence type="ECO:0000313" key="3">
    <source>
        <dbReference type="EMBL" id="KAK3334988.1"/>
    </source>
</evidence>
<keyword evidence="2" id="KW-1133">Transmembrane helix</keyword>